<evidence type="ECO:0000256" key="5">
    <source>
        <dbReference type="ARBA" id="ARBA00023212"/>
    </source>
</evidence>
<name>A0AAR5P9G6_DENPD</name>
<evidence type="ECO:0000313" key="9">
    <source>
        <dbReference type="EnsemblMetazoa" id="XP_019757522.1"/>
    </source>
</evidence>
<proteinExistence type="inferred from homology"/>
<evidence type="ECO:0000256" key="4">
    <source>
        <dbReference type="ARBA" id="ARBA00023054"/>
    </source>
</evidence>
<feature type="domain" description="Transforming acidic coiled-coil-containing protein C-terminal" evidence="8">
    <location>
        <begin position="69"/>
        <end position="199"/>
    </location>
</feature>
<sequence>MKFIAGVFDGNFKIAFYLFFEPFMKLLSIMDLLKIFRMQEPVPKDLLPKKPEVGKYQKVVQEKDVLLRNSKARILELEEQVADLDTKYRKLQEIQTYPQCEKKIIEQYETFYLKIMCESQQIVDQKKRAEAKLEEMQIFCADLLEKYEKAKSVIGQYDEVHTKLKNQLMEYEVIINSLTEEYNRLKEYMRSKTGDADSKSGVQQQPKFKDPLIKGQMQKNCPKSMFEPLKGLD</sequence>
<dbReference type="GO" id="GO:0005856">
    <property type="term" value="C:cytoskeleton"/>
    <property type="evidence" value="ECO:0007669"/>
    <property type="project" value="UniProtKB-SubCell"/>
</dbReference>
<dbReference type="EnsemblMetazoa" id="XM_019901963.1">
    <property type="protein sequence ID" value="XP_019757522.1"/>
    <property type="gene ID" value="LOC109535922"/>
</dbReference>
<evidence type="ECO:0000256" key="1">
    <source>
        <dbReference type="ARBA" id="ARBA00004245"/>
    </source>
</evidence>
<keyword evidence="10" id="KW-1185">Reference proteome</keyword>
<dbReference type="InterPro" id="IPR007707">
    <property type="entry name" value="TACC_C"/>
</dbReference>
<accession>A0AAR5P9G6</accession>
<organism evidence="9 10">
    <name type="scientific">Dendroctonus ponderosae</name>
    <name type="common">Mountain pine beetle</name>
    <dbReference type="NCBI Taxonomy" id="77166"/>
    <lineage>
        <taxon>Eukaryota</taxon>
        <taxon>Metazoa</taxon>
        <taxon>Ecdysozoa</taxon>
        <taxon>Arthropoda</taxon>
        <taxon>Hexapoda</taxon>
        <taxon>Insecta</taxon>
        <taxon>Pterygota</taxon>
        <taxon>Neoptera</taxon>
        <taxon>Endopterygota</taxon>
        <taxon>Coleoptera</taxon>
        <taxon>Polyphaga</taxon>
        <taxon>Cucujiformia</taxon>
        <taxon>Curculionidae</taxon>
        <taxon>Scolytinae</taxon>
        <taxon>Dendroctonus</taxon>
    </lineage>
</organism>
<dbReference type="GeneID" id="109535922"/>
<keyword evidence="4 6" id="KW-0175">Coiled coil</keyword>
<evidence type="ECO:0000256" key="6">
    <source>
        <dbReference type="SAM" id="Coils"/>
    </source>
</evidence>
<comment type="subcellular location">
    <subcellularLocation>
        <location evidence="1">Cytoplasm</location>
        <location evidence="1">Cytoskeleton</location>
    </subcellularLocation>
</comment>
<keyword evidence="3" id="KW-0963">Cytoplasm</keyword>
<evidence type="ECO:0000256" key="3">
    <source>
        <dbReference type="ARBA" id="ARBA00022490"/>
    </source>
</evidence>
<dbReference type="Proteomes" id="UP000019118">
    <property type="component" value="Unassembled WGS sequence"/>
</dbReference>
<evidence type="ECO:0000256" key="7">
    <source>
        <dbReference type="SAM" id="MobiDB-lite"/>
    </source>
</evidence>
<feature type="coiled-coil region" evidence="6">
    <location>
        <begin position="126"/>
        <end position="188"/>
    </location>
</feature>
<evidence type="ECO:0000259" key="8">
    <source>
        <dbReference type="Pfam" id="PF05010"/>
    </source>
</evidence>
<comment type="similarity">
    <text evidence="2">Belongs to the TACC family.</text>
</comment>
<reference evidence="10" key="1">
    <citation type="journal article" date="2013" name="Genome Biol.">
        <title>Draft genome of the mountain pine beetle, Dendroctonus ponderosae Hopkins, a major forest pest.</title>
        <authorList>
            <person name="Keeling C.I."/>
            <person name="Yuen M.M."/>
            <person name="Liao N.Y."/>
            <person name="Docking T.R."/>
            <person name="Chan S.K."/>
            <person name="Taylor G.A."/>
            <person name="Palmquist D.L."/>
            <person name="Jackman S.D."/>
            <person name="Nguyen A."/>
            <person name="Li M."/>
            <person name="Henderson H."/>
            <person name="Janes J.K."/>
            <person name="Zhao Y."/>
            <person name="Pandoh P."/>
            <person name="Moore R."/>
            <person name="Sperling F.A."/>
            <person name="Huber D.P."/>
            <person name="Birol I."/>
            <person name="Jones S.J."/>
            <person name="Bohlmann J."/>
        </authorList>
    </citation>
    <scope>NUCLEOTIDE SEQUENCE</scope>
</reference>
<evidence type="ECO:0000256" key="2">
    <source>
        <dbReference type="ARBA" id="ARBA00009423"/>
    </source>
</evidence>
<reference evidence="9" key="2">
    <citation type="submission" date="2024-08" db="UniProtKB">
        <authorList>
            <consortium name="EnsemblMetazoa"/>
        </authorList>
    </citation>
    <scope>IDENTIFICATION</scope>
</reference>
<dbReference type="AlphaFoldDB" id="A0AAR5P9G6"/>
<keyword evidence="5" id="KW-0206">Cytoskeleton</keyword>
<feature type="region of interest" description="Disordered" evidence="7">
    <location>
        <begin position="192"/>
        <end position="214"/>
    </location>
</feature>
<protein>
    <recommendedName>
        <fullName evidence="8">Transforming acidic coiled-coil-containing protein C-terminal domain-containing protein</fullName>
    </recommendedName>
</protein>
<dbReference type="Pfam" id="PF05010">
    <property type="entry name" value="TACC_C"/>
    <property type="match status" value="1"/>
</dbReference>
<feature type="coiled-coil region" evidence="6">
    <location>
        <begin position="60"/>
        <end position="94"/>
    </location>
</feature>
<dbReference type="KEGG" id="dpa:109535922"/>
<evidence type="ECO:0000313" key="10">
    <source>
        <dbReference type="Proteomes" id="UP000019118"/>
    </source>
</evidence>